<proteinExistence type="predicted"/>
<accession>A0A0K2U8L1</accession>
<feature type="non-terminal residue" evidence="1">
    <location>
        <position position="1"/>
    </location>
</feature>
<dbReference type="EMBL" id="HACA01016680">
    <property type="protein sequence ID" value="CDW34041.1"/>
    <property type="molecule type" value="Transcribed_RNA"/>
</dbReference>
<sequence>RLTVFRSRSFEYGPLSLVSKIKKLRKSEQTDLYRVSTINWNYLKIQPA</sequence>
<dbReference type="AlphaFoldDB" id="A0A0K2U8L1"/>
<protein>
    <submittedName>
        <fullName evidence="1">Uncharacterized protein</fullName>
    </submittedName>
</protein>
<reference evidence="1" key="1">
    <citation type="submission" date="2014-05" db="EMBL/GenBank/DDBJ databases">
        <authorList>
            <person name="Chronopoulou M."/>
        </authorList>
    </citation>
    <scope>NUCLEOTIDE SEQUENCE</scope>
    <source>
        <tissue evidence="1">Whole organism</tissue>
    </source>
</reference>
<evidence type="ECO:0000313" key="1">
    <source>
        <dbReference type="EMBL" id="CDW34041.1"/>
    </source>
</evidence>
<name>A0A0K2U8L1_LEPSM</name>
<organism evidence="1">
    <name type="scientific">Lepeophtheirus salmonis</name>
    <name type="common">Salmon louse</name>
    <name type="synonym">Caligus salmonis</name>
    <dbReference type="NCBI Taxonomy" id="72036"/>
    <lineage>
        <taxon>Eukaryota</taxon>
        <taxon>Metazoa</taxon>
        <taxon>Ecdysozoa</taxon>
        <taxon>Arthropoda</taxon>
        <taxon>Crustacea</taxon>
        <taxon>Multicrustacea</taxon>
        <taxon>Hexanauplia</taxon>
        <taxon>Copepoda</taxon>
        <taxon>Siphonostomatoida</taxon>
        <taxon>Caligidae</taxon>
        <taxon>Lepeophtheirus</taxon>
    </lineage>
</organism>